<dbReference type="PROSITE" id="PS50089">
    <property type="entry name" value="ZF_RING_2"/>
    <property type="match status" value="1"/>
</dbReference>
<dbReference type="Gene3D" id="3.30.40.10">
    <property type="entry name" value="Zinc/RING finger domain, C3HC4 (zinc finger)"/>
    <property type="match status" value="1"/>
</dbReference>
<evidence type="ECO:0000256" key="15">
    <source>
        <dbReference type="RuleBase" id="RU365038"/>
    </source>
</evidence>
<keyword evidence="20" id="KW-1185">Reference proteome</keyword>
<evidence type="ECO:0000256" key="14">
    <source>
        <dbReference type="PROSITE-ProRule" id="PRU00175"/>
    </source>
</evidence>
<evidence type="ECO:0000256" key="7">
    <source>
        <dbReference type="ARBA" id="ARBA00022771"/>
    </source>
</evidence>
<evidence type="ECO:0000256" key="8">
    <source>
        <dbReference type="ARBA" id="ARBA00022786"/>
    </source>
</evidence>
<dbReference type="GO" id="GO:0033503">
    <property type="term" value="C:HULC complex"/>
    <property type="evidence" value="ECO:0007669"/>
    <property type="project" value="TreeGrafter"/>
</dbReference>
<dbReference type="InterPro" id="IPR013083">
    <property type="entry name" value="Znf_RING/FYVE/PHD"/>
</dbReference>
<comment type="subcellular location">
    <subcellularLocation>
        <location evidence="2 15">Nucleus</location>
    </subcellularLocation>
</comment>
<name>A0A4P9XYV9_9FUNG</name>
<dbReference type="GO" id="GO:0008270">
    <property type="term" value="F:zinc ion binding"/>
    <property type="evidence" value="ECO:0007669"/>
    <property type="project" value="UniProtKB-KW"/>
</dbReference>
<organism evidence="19 20">
    <name type="scientific">Thamnocephalis sphaerospora</name>
    <dbReference type="NCBI Taxonomy" id="78915"/>
    <lineage>
        <taxon>Eukaryota</taxon>
        <taxon>Fungi</taxon>
        <taxon>Fungi incertae sedis</taxon>
        <taxon>Zoopagomycota</taxon>
        <taxon>Zoopagomycotina</taxon>
        <taxon>Zoopagomycetes</taxon>
        <taxon>Zoopagales</taxon>
        <taxon>Sigmoideomycetaceae</taxon>
        <taxon>Thamnocephalis</taxon>
    </lineage>
</organism>
<evidence type="ECO:0000256" key="5">
    <source>
        <dbReference type="ARBA" id="ARBA00022679"/>
    </source>
</evidence>
<evidence type="ECO:0000313" key="20">
    <source>
        <dbReference type="Proteomes" id="UP000271241"/>
    </source>
</evidence>
<dbReference type="SUPFAM" id="SSF57850">
    <property type="entry name" value="RING/U-box"/>
    <property type="match status" value="1"/>
</dbReference>
<evidence type="ECO:0000256" key="12">
    <source>
        <dbReference type="ARBA" id="ARBA00023242"/>
    </source>
</evidence>
<comment type="similarity">
    <text evidence="4 15">Belongs to the BRE1 family.</text>
</comment>
<dbReference type="GO" id="GO:0061630">
    <property type="term" value="F:ubiquitin protein ligase activity"/>
    <property type="evidence" value="ECO:0007669"/>
    <property type="project" value="UniProtKB-EC"/>
</dbReference>
<dbReference type="GO" id="GO:0006325">
    <property type="term" value="P:chromatin organization"/>
    <property type="evidence" value="ECO:0007669"/>
    <property type="project" value="UniProtKB-KW"/>
</dbReference>
<evidence type="ECO:0000256" key="6">
    <source>
        <dbReference type="ARBA" id="ARBA00022723"/>
    </source>
</evidence>
<dbReference type="InterPro" id="IPR058643">
    <property type="entry name" value="BRE1-like_CC"/>
</dbReference>
<sequence length="791" mass="89259">MDDRKRNLKDSCEEMISPDGGTSGIAPPSKKQATFVRNVGANSVADVDMTAEHGNASAGGSLSADGQERTATEKLLQFQKEAIWRQMQEYKRSAGRLEQRVQQLETSQDLSRSLAGHVDAFWHQLAEEVTLLSSRVGCTGAPSLSTAGGDMLGHVLSGSGDVQTVQAWLVDHTNSVMAALRAIGQRANEIASTQTKNISSDHESDHAKLLHDADELRHRQMQLTNERDSLSSMLRITKEQLREAEEQSENLREELRRAERAVDRLRSQPNGTASPAPTPPQDTAAERSAAVGVPADAAAHTTMEMTSTVDLGHLEALQRLADSRLAELNETRDERIRLRQEIDSLRLQLAYMPDERIMETSLFQRVQENCNYYKADAERQRAALDAAQQELENLKASQRRFTEQIECGRIMVDGCLTAEVRRLKMKIAAETGDKDAFDYYSVNEELSLVDSLRKQLKDAEAKVVELERERDAREQASAETQSVEEMMLANAQLEARLAETAAQLQALEEKYNAAVTTGDPIQHLGHELDAREKALRDLELKCEFYQKTEAQLLQEMMNVSEAWSKLEEQSSRKVLDLAVKEDQIVQLLAEKTKYDQKYGLLNKQKDSISNVNIALRRQSEKQLEQIRRLEEHEKNLDQQLASMERELAAANTALQQFKDRLAQFQRQADETTEKLNKSDGRFTEACENEAHTRKRVGEDRDALQQRVDQLTRQLAAVVAGAGDEEMRQRLDEYKTLLKCGSCNIRFKSHVLSRCMHVFCKECIDSRVETRQRKCPICGEAFGINDIRQVYL</sequence>
<evidence type="ECO:0000256" key="13">
    <source>
        <dbReference type="ARBA" id="ARBA00059679"/>
    </source>
</evidence>
<feature type="region of interest" description="Disordered" evidence="17">
    <location>
        <begin position="263"/>
        <end position="291"/>
    </location>
</feature>
<feature type="coiled-coil region" evidence="16">
    <location>
        <begin position="314"/>
        <end position="348"/>
    </location>
</feature>
<feature type="domain" description="RING-type" evidence="18">
    <location>
        <begin position="739"/>
        <end position="777"/>
    </location>
</feature>
<dbReference type="GO" id="GO:0016567">
    <property type="term" value="P:protein ubiquitination"/>
    <property type="evidence" value="ECO:0007669"/>
    <property type="project" value="UniProtKB-UniRule"/>
</dbReference>
<gene>
    <name evidence="19" type="ORF">THASP1DRAFT_21705</name>
</gene>
<dbReference type="Pfam" id="PF08647">
    <property type="entry name" value="BRE1"/>
    <property type="match status" value="1"/>
</dbReference>
<dbReference type="STRING" id="78915.A0A4P9XYV9"/>
<dbReference type="PROSITE" id="PS00518">
    <property type="entry name" value="ZF_RING_1"/>
    <property type="match status" value="1"/>
</dbReference>
<feature type="coiled-coil region" evidence="16">
    <location>
        <begin position="612"/>
        <end position="713"/>
    </location>
</feature>
<protein>
    <recommendedName>
        <fullName evidence="15">E3 ubiquitin protein ligase</fullName>
        <ecNumber evidence="15">2.3.2.27</ecNumber>
    </recommendedName>
</protein>
<keyword evidence="6 15" id="KW-0479">Metal-binding</keyword>
<dbReference type="UniPathway" id="UPA00143"/>
<evidence type="ECO:0000256" key="2">
    <source>
        <dbReference type="ARBA" id="ARBA00004123"/>
    </source>
</evidence>
<dbReference type="InterPro" id="IPR017907">
    <property type="entry name" value="Znf_RING_CS"/>
</dbReference>
<evidence type="ECO:0000256" key="10">
    <source>
        <dbReference type="ARBA" id="ARBA00022853"/>
    </source>
</evidence>
<evidence type="ECO:0000256" key="9">
    <source>
        <dbReference type="ARBA" id="ARBA00022833"/>
    </source>
</evidence>
<keyword evidence="10 15" id="KW-0156">Chromatin regulator</keyword>
<dbReference type="Pfam" id="PF26095">
    <property type="entry name" value="CC_Bre1"/>
    <property type="match status" value="1"/>
</dbReference>
<keyword evidence="8 15" id="KW-0833">Ubl conjugation pathway</keyword>
<comment type="catalytic activity">
    <reaction evidence="1 15">
        <text>S-ubiquitinyl-[E2 ubiquitin-conjugating enzyme]-L-cysteine + [acceptor protein]-L-lysine = [E2 ubiquitin-conjugating enzyme]-L-cysteine + N(6)-ubiquitinyl-[acceptor protein]-L-lysine.</text>
        <dbReference type="EC" id="2.3.2.27"/>
    </reaction>
</comment>
<comment type="function">
    <text evidence="13">E3 ubiquitin-protein ligase that mediates monoubiquitination of histone H2B to form H2BK123ub1. H2BK123ub1 gives a specific tag for epigenetic transcriptional activation and is also a prerequisite for H3K4me and H3K79me formation.</text>
</comment>
<dbReference type="OrthoDB" id="10266039at2759"/>
<dbReference type="InterPro" id="IPR001841">
    <property type="entry name" value="Znf_RING"/>
</dbReference>
<dbReference type="EC" id="2.3.2.27" evidence="15"/>
<evidence type="ECO:0000256" key="16">
    <source>
        <dbReference type="SAM" id="Coils"/>
    </source>
</evidence>
<dbReference type="PANTHER" id="PTHR23163">
    <property type="entry name" value="RING FINGER PROTEIN-RELATED"/>
    <property type="match status" value="1"/>
</dbReference>
<dbReference type="GO" id="GO:0005634">
    <property type="term" value="C:nucleus"/>
    <property type="evidence" value="ECO:0007669"/>
    <property type="project" value="UniProtKB-SubCell"/>
</dbReference>
<feature type="coiled-coil region" evidence="16">
    <location>
        <begin position="442"/>
        <end position="555"/>
    </location>
</feature>
<keyword evidence="5 15" id="KW-0808">Transferase</keyword>
<proteinExistence type="inferred from homology"/>
<evidence type="ECO:0000256" key="4">
    <source>
        <dbReference type="ARBA" id="ARBA00005555"/>
    </source>
</evidence>
<dbReference type="EMBL" id="KZ992444">
    <property type="protein sequence ID" value="RKP10630.1"/>
    <property type="molecule type" value="Genomic_DNA"/>
</dbReference>
<keyword evidence="7 14" id="KW-0863">Zinc-finger</keyword>
<reference evidence="20" key="1">
    <citation type="journal article" date="2018" name="Nat. Microbiol.">
        <title>Leveraging single-cell genomics to expand the fungal tree of life.</title>
        <authorList>
            <person name="Ahrendt S.R."/>
            <person name="Quandt C.A."/>
            <person name="Ciobanu D."/>
            <person name="Clum A."/>
            <person name="Salamov A."/>
            <person name="Andreopoulos B."/>
            <person name="Cheng J.F."/>
            <person name="Woyke T."/>
            <person name="Pelin A."/>
            <person name="Henrissat B."/>
            <person name="Reynolds N.K."/>
            <person name="Benny G.L."/>
            <person name="Smith M.E."/>
            <person name="James T.Y."/>
            <person name="Grigoriev I.V."/>
        </authorList>
    </citation>
    <scope>NUCLEOTIDE SEQUENCE [LARGE SCALE GENOMIC DNA]</scope>
    <source>
        <strain evidence="20">RSA 1356</strain>
    </source>
</reference>
<keyword evidence="12 15" id="KW-0539">Nucleus</keyword>
<evidence type="ECO:0000313" key="19">
    <source>
        <dbReference type="EMBL" id="RKP10630.1"/>
    </source>
</evidence>
<dbReference type="InterPro" id="IPR018957">
    <property type="entry name" value="Znf_C3HC4_RING-type"/>
</dbReference>
<evidence type="ECO:0000256" key="11">
    <source>
        <dbReference type="ARBA" id="ARBA00023054"/>
    </source>
</evidence>
<evidence type="ECO:0000256" key="3">
    <source>
        <dbReference type="ARBA" id="ARBA00004906"/>
    </source>
</evidence>
<accession>A0A4P9XYV9</accession>
<dbReference type="AlphaFoldDB" id="A0A4P9XYV9"/>
<evidence type="ECO:0000256" key="17">
    <source>
        <dbReference type="SAM" id="MobiDB-lite"/>
    </source>
</evidence>
<dbReference type="InterPro" id="IPR013956">
    <property type="entry name" value="E3_ubiquit_lig_Bre1"/>
</dbReference>
<evidence type="ECO:0000256" key="1">
    <source>
        <dbReference type="ARBA" id="ARBA00000900"/>
    </source>
</evidence>
<feature type="compositionally biased region" description="Basic and acidic residues" evidence="17">
    <location>
        <begin position="1"/>
        <end position="12"/>
    </location>
</feature>
<dbReference type="Pfam" id="PF00097">
    <property type="entry name" value="zf-C3HC4"/>
    <property type="match status" value="1"/>
</dbReference>
<evidence type="ECO:0000259" key="18">
    <source>
        <dbReference type="PROSITE" id="PS50089"/>
    </source>
</evidence>
<dbReference type="CDD" id="cd16499">
    <property type="entry name" value="RING-HC_Bre1-like"/>
    <property type="match status" value="1"/>
</dbReference>
<keyword evidence="11 15" id="KW-0175">Coiled coil</keyword>
<keyword evidence="9 15" id="KW-0862">Zinc</keyword>
<feature type="region of interest" description="Disordered" evidence="17">
    <location>
        <begin position="1"/>
        <end position="30"/>
    </location>
</feature>
<dbReference type="Proteomes" id="UP000271241">
    <property type="component" value="Unassembled WGS sequence"/>
</dbReference>
<comment type="pathway">
    <text evidence="3 15">Protein modification; protein ubiquitination.</text>
</comment>
<dbReference type="PANTHER" id="PTHR23163:SF0">
    <property type="entry name" value="E3 UBIQUITIN-PROTEIN LIGASE BRE1"/>
    <property type="match status" value="1"/>
</dbReference>
<feature type="coiled-coil region" evidence="16">
    <location>
        <begin position="374"/>
        <end position="404"/>
    </location>
</feature>